<dbReference type="EMBL" id="JBEUSY010000170">
    <property type="protein sequence ID" value="KAL1243228.1"/>
    <property type="molecule type" value="Genomic_DNA"/>
</dbReference>
<keyword evidence="2" id="KW-0436">Ligase</keyword>
<evidence type="ECO:0000313" key="3">
    <source>
        <dbReference type="Proteomes" id="UP001558632"/>
    </source>
</evidence>
<dbReference type="Proteomes" id="UP001558632">
    <property type="component" value="Unassembled WGS sequence"/>
</dbReference>
<proteinExistence type="predicted"/>
<comment type="caution">
    <text evidence="2">The sequence shown here is derived from an EMBL/GenBank/DDBJ whole genome shotgun (WGS) entry which is preliminary data.</text>
</comment>
<protein>
    <submittedName>
        <fullName evidence="2">Isoleucine--tRNA ligase</fullName>
    </submittedName>
</protein>
<keyword evidence="3" id="KW-1185">Reference proteome</keyword>
<keyword evidence="1" id="KW-1133">Transmembrane helix</keyword>
<organism evidence="2 3">
    <name type="scientific">Trichinella spiralis</name>
    <name type="common">Trichina worm</name>
    <dbReference type="NCBI Taxonomy" id="6334"/>
    <lineage>
        <taxon>Eukaryota</taxon>
        <taxon>Metazoa</taxon>
        <taxon>Ecdysozoa</taxon>
        <taxon>Nematoda</taxon>
        <taxon>Enoplea</taxon>
        <taxon>Dorylaimia</taxon>
        <taxon>Trichinellida</taxon>
        <taxon>Trichinellidae</taxon>
        <taxon>Trichinella</taxon>
    </lineage>
</organism>
<sequence length="101" mass="11352">MYPMTRCVSSRGRTDPCRLAGMVSRIVWTCIGACIFPVVFSSSFLGDVPSLYYKKHSTFSAGDCGFGIQRKLARSSPLYSVLHFSAMFLHGTQEAQYLLRW</sequence>
<keyword evidence="1" id="KW-0812">Transmembrane</keyword>
<evidence type="ECO:0000313" key="2">
    <source>
        <dbReference type="EMBL" id="KAL1243228.1"/>
    </source>
</evidence>
<gene>
    <name evidence="2" type="ORF">TSPI_03562</name>
</gene>
<keyword evidence="1" id="KW-0472">Membrane</keyword>
<name>A0ABR3KV35_TRISP</name>
<dbReference type="GO" id="GO:0016874">
    <property type="term" value="F:ligase activity"/>
    <property type="evidence" value="ECO:0007669"/>
    <property type="project" value="UniProtKB-KW"/>
</dbReference>
<accession>A0ABR3KV35</accession>
<evidence type="ECO:0000256" key="1">
    <source>
        <dbReference type="SAM" id="Phobius"/>
    </source>
</evidence>
<feature type="transmembrane region" description="Helical" evidence="1">
    <location>
        <begin position="26"/>
        <end position="46"/>
    </location>
</feature>
<reference evidence="2 3" key="1">
    <citation type="submission" date="2024-07" db="EMBL/GenBank/DDBJ databases">
        <title>Enhanced genomic and transcriptomic resources for Trichinella pseudospiralis and T. spiralis underpin the discovery of pronounced molecular differences between stages and species.</title>
        <authorList>
            <person name="Pasi K.K."/>
            <person name="La Rosa G."/>
            <person name="Gomez-Morales M.A."/>
            <person name="Tosini F."/>
            <person name="Sumanam S."/>
            <person name="Young N.D."/>
            <person name="Chang B.C."/>
            <person name="Robin G.B."/>
        </authorList>
    </citation>
    <scope>NUCLEOTIDE SEQUENCE [LARGE SCALE GENOMIC DNA]</scope>
    <source>
        <strain evidence="2">ISS534</strain>
    </source>
</reference>